<protein>
    <submittedName>
        <fullName evidence="1">Uncharacterized protein</fullName>
    </submittedName>
</protein>
<evidence type="ECO:0000313" key="2">
    <source>
        <dbReference type="Proteomes" id="UP000828390"/>
    </source>
</evidence>
<accession>A0A9D4FAM4</accession>
<comment type="caution">
    <text evidence="1">The sequence shown here is derived from an EMBL/GenBank/DDBJ whole genome shotgun (WGS) entry which is preliminary data.</text>
</comment>
<dbReference type="Proteomes" id="UP000828390">
    <property type="component" value="Unassembled WGS sequence"/>
</dbReference>
<proteinExistence type="predicted"/>
<dbReference type="EMBL" id="JAIWYP010000007">
    <property type="protein sequence ID" value="KAH3794341.1"/>
    <property type="molecule type" value="Genomic_DNA"/>
</dbReference>
<dbReference type="AlphaFoldDB" id="A0A9D4FAM4"/>
<reference evidence="1" key="1">
    <citation type="journal article" date="2019" name="bioRxiv">
        <title>The Genome of the Zebra Mussel, Dreissena polymorpha: A Resource for Invasive Species Research.</title>
        <authorList>
            <person name="McCartney M.A."/>
            <person name="Auch B."/>
            <person name="Kono T."/>
            <person name="Mallez S."/>
            <person name="Zhang Y."/>
            <person name="Obille A."/>
            <person name="Becker A."/>
            <person name="Abrahante J.E."/>
            <person name="Garbe J."/>
            <person name="Badalamenti J.P."/>
            <person name="Herman A."/>
            <person name="Mangelson H."/>
            <person name="Liachko I."/>
            <person name="Sullivan S."/>
            <person name="Sone E.D."/>
            <person name="Koren S."/>
            <person name="Silverstein K.A.T."/>
            <person name="Beckman K.B."/>
            <person name="Gohl D.M."/>
        </authorList>
    </citation>
    <scope>NUCLEOTIDE SEQUENCE</scope>
    <source>
        <strain evidence="1">Duluth1</strain>
        <tissue evidence="1">Whole animal</tissue>
    </source>
</reference>
<evidence type="ECO:0000313" key="1">
    <source>
        <dbReference type="EMBL" id="KAH3794341.1"/>
    </source>
</evidence>
<gene>
    <name evidence="1" type="ORF">DPMN_147873</name>
</gene>
<keyword evidence="2" id="KW-1185">Reference proteome</keyword>
<organism evidence="1 2">
    <name type="scientific">Dreissena polymorpha</name>
    <name type="common">Zebra mussel</name>
    <name type="synonym">Mytilus polymorpha</name>
    <dbReference type="NCBI Taxonomy" id="45954"/>
    <lineage>
        <taxon>Eukaryota</taxon>
        <taxon>Metazoa</taxon>
        <taxon>Spiralia</taxon>
        <taxon>Lophotrochozoa</taxon>
        <taxon>Mollusca</taxon>
        <taxon>Bivalvia</taxon>
        <taxon>Autobranchia</taxon>
        <taxon>Heteroconchia</taxon>
        <taxon>Euheterodonta</taxon>
        <taxon>Imparidentia</taxon>
        <taxon>Neoheterodontei</taxon>
        <taxon>Myida</taxon>
        <taxon>Dreissenoidea</taxon>
        <taxon>Dreissenidae</taxon>
        <taxon>Dreissena</taxon>
    </lineage>
</organism>
<name>A0A9D4FAM4_DREPO</name>
<sequence length="156" mass="17761">MALEVRNRKPLPKAETQKFENYALNIDKLLRNKLEAAQRAHVVSYELSEGNIVFSTDAVLFELIDIALSQYFNKLSEQNCNVKVTDTFDNTGVNRTKRVYRVIKADGVRYTLNIYVTTTITINNCRVVTVHSKQIPVSRHPIHYTTDTEPAINSCG</sequence>
<reference evidence="1" key="2">
    <citation type="submission" date="2020-11" db="EMBL/GenBank/DDBJ databases">
        <authorList>
            <person name="McCartney M.A."/>
            <person name="Auch B."/>
            <person name="Kono T."/>
            <person name="Mallez S."/>
            <person name="Becker A."/>
            <person name="Gohl D.M."/>
            <person name="Silverstein K.A.T."/>
            <person name="Koren S."/>
            <person name="Bechman K.B."/>
            <person name="Herman A."/>
            <person name="Abrahante J.E."/>
            <person name="Garbe J."/>
        </authorList>
    </citation>
    <scope>NUCLEOTIDE SEQUENCE</scope>
    <source>
        <strain evidence="1">Duluth1</strain>
        <tissue evidence="1">Whole animal</tissue>
    </source>
</reference>